<feature type="region of interest" description="Disordered" evidence="6">
    <location>
        <begin position="1"/>
        <end position="25"/>
    </location>
</feature>
<dbReference type="InterPro" id="IPR010432">
    <property type="entry name" value="RDD"/>
</dbReference>
<keyword evidence="5" id="KW-0472">Membrane</keyword>
<dbReference type="PANTHER" id="PTHR36115:SF4">
    <property type="entry name" value="MEMBRANE PROTEIN"/>
    <property type="match status" value="1"/>
</dbReference>
<evidence type="ECO:0000256" key="5">
    <source>
        <dbReference type="ARBA" id="ARBA00023136"/>
    </source>
</evidence>
<sequence length="196" mass="21287">MSNNPGASPKRSPKPSGSLPEPAWSLSPASPEKRFLNMVFDGVLIACLVNGIDWQLEYVYVAIRSQSLADASPQEIGLFEMSSGLLCLLAIPAYYLIQESLFQKTIAKLVTGTQVVNAAGGRPSFRQLAARTLVRFIPGEGFTFLGRFAVGAHDSVSGTRVVNSYDLELIPPEDSSRAQVRDPRPPGLRRSRATPR</sequence>
<dbReference type="RefSeq" id="WP_145055279.1">
    <property type="nucleotide sequence ID" value="NZ_CP036433.1"/>
</dbReference>
<evidence type="ECO:0000256" key="3">
    <source>
        <dbReference type="ARBA" id="ARBA00022692"/>
    </source>
</evidence>
<dbReference type="Proteomes" id="UP000317648">
    <property type="component" value="Chromosome"/>
</dbReference>
<dbReference type="OrthoDB" id="9793824at2"/>
<dbReference type="InterPro" id="IPR051791">
    <property type="entry name" value="Pra-immunoreactive"/>
</dbReference>
<evidence type="ECO:0000259" key="7">
    <source>
        <dbReference type="Pfam" id="PF06271"/>
    </source>
</evidence>
<gene>
    <name evidence="8" type="ORF">Pla8534_44850</name>
</gene>
<keyword evidence="4" id="KW-1133">Transmembrane helix</keyword>
<dbReference type="KEGG" id="lcre:Pla8534_44850"/>
<dbReference type="GO" id="GO:0005886">
    <property type="term" value="C:plasma membrane"/>
    <property type="evidence" value="ECO:0007669"/>
    <property type="project" value="UniProtKB-SubCell"/>
</dbReference>
<name>A0A518DXV0_9BACT</name>
<evidence type="ECO:0000256" key="6">
    <source>
        <dbReference type="SAM" id="MobiDB-lite"/>
    </source>
</evidence>
<dbReference type="PANTHER" id="PTHR36115">
    <property type="entry name" value="PROLINE-RICH ANTIGEN HOMOLOG-RELATED"/>
    <property type="match status" value="1"/>
</dbReference>
<dbReference type="Pfam" id="PF06271">
    <property type="entry name" value="RDD"/>
    <property type="match status" value="1"/>
</dbReference>
<evidence type="ECO:0000256" key="2">
    <source>
        <dbReference type="ARBA" id="ARBA00022475"/>
    </source>
</evidence>
<evidence type="ECO:0000256" key="1">
    <source>
        <dbReference type="ARBA" id="ARBA00004651"/>
    </source>
</evidence>
<reference evidence="8 9" key="1">
    <citation type="submission" date="2019-02" db="EMBL/GenBank/DDBJ databases">
        <title>Deep-cultivation of Planctomycetes and their phenomic and genomic characterization uncovers novel biology.</title>
        <authorList>
            <person name="Wiegand S."/>
            <person name="Jogler M."/>
            <person name="Boedeker C."/>
            <person name="Pinto D."/>
            <person name="Vollmers J."/>
            <person name="Rivas-Marin E."/>
            <person name="Kohn T."/>
            <person name="Peeters S.H."/>
            <person name="Heuer A."/>
            <person name="Rast P."/>
            <person name="Oberbeckmann S."/>
            <person name="Bunk B."/>
            <person name="Jeske O."/>
            <person name="Meyerdierks A."/>
            <person name="Storesund J.E."/>
            <person name="Kallscheuer N."/>
            <person name="Luecker S."/>
            <person name="Lage O.M."/>
            <person name="Pohl T."/>
            <person name="Merkel B.J."/>
            <person name="Hornburger P."/>
            <person name="Mueller R.-W."/>
            <person name="Bruemmer F."/>
            <person name="Labrenz M."/>
            <person name="Spormann A.M."/>
            <person name="Op den Camp H."/>
            <person name="Overmann J."/>
            <person name="Amann R."/>
            <person name="Jetten M.S.M."/>
            <person name="Mascher T."/>
            <person name="Medema M.H."/>
            <person name="Devos D.P."/>
            <person name="Kaster A.-K."/>
            <person name="Ovreas L."/>
            <person name="Rohde M."/>
            <person name="Galperin M.Y."/>
            <person name="Jogler C."/>
        </authorList>
    </citation>
    <scope>NUCLEOTIDE SEQUENCE [LARGE SCALE GENOMIC DNA]</scope>
    <source>
        <strain evidence="8 9">Pla85_3_4</strain>
    </source>
</reference>
<keyword evidence="9" id="KW-1185">Reference proteome</keyword>
<feature type="domain" description="RDD" evidence="7">
    <location>
        <begin position="29"/>
        <end position="145"/>
    </location>
</feature>
<accession>A0A518DXV0</accession>
<feature type="compositionally biased region" description="Basic and acidic residues" evidence="6">
    <location>
        <begin position="174"/>
        <end position="184"/>
    </location>
</feature>
<dbReference type="AlphaFoldDB" id="A0A518DXV0"/>
<evidence type="ECO:0000313" key="9">
    <source>
        <dbReference type="Proteomes" id="UP000317648"/>
    </source>
</evidence>
<protein>
    <submittedName>
        <fullName evidence="8">RDD family protein</fullName>
    </submittedName>
</protein>
<feature type="compositionally biased region" description="Basic residues" evidence="6">
    <location>
        <begin position="187"/>
        <end position="196"/>
    </location>
</feature>
<keyword evidence="3" id="KW-0812">Transmembrane</keyword>
<organism evidence="8 9">
    <name type="scientific">Lignipirellula cremea</name>
    <dbReference type="NCBI Taxonomy" id="2528010"/>
    <lineage>
        <taxon>Bacteria</taxon>
        <taxon>Pseudomonadati</taxon>
        <taxon>Planctomycetota</taxon>
        <taxon>Planctomycetia</taxon>
        <taxon>Pirellulales</taxon>
        <taxon>Pirellulaceae</taxon>
        <taxon>Lignipirellula</taxon>
    </lineage>
</organism>
<keyword evidence="2" id="KW-1003">Cell membrane</keyword>
<comment type="subcellular location">
    <subcellularLocation>
        <location evidence="1">Cell membrane</location>
        <topology evidence="1">Multi-pass membrane protein</topology>
    </subcellularLocation>
</comment>
<evidence type="ECO:0000256" key="4">
    <source>
        <dbReference type="ARBA" id="ARBA00022989"/>
    </source>
</evidence>
<evidence type="ECO:0000313" key="8">
    <source>
        <dbReference type="EMBL" id="QDU96664.1"/>
    </source>
</evidence>
<dbReference type="EMBL" id="CP036433">
    <property type="protein sequence ID" value="QDU96664.1"/>
    <property type="molecule type" value="Genomic_DNA"/>
</dbReference>
<feature type="region of interest" description="Disordered" evidence="6">
    <location>
        <begin position="173"/>
        <end position="196"/>
    </location>
</feature>
<proteinExistence type="predicted"/>